<dbReference type="EMBL" id="NGMS01000007">
    <property type="protein sequence ID" value="OTP19997.1"/>
    <property type="molecule type" value="Genomic_DNA"/>
</dbReference>
<protein>
    <submittedName>
        <fullName evidence="4">Sortase</fullName>
    </submittedName>
</protein>
<dbReference type="EMBL" id="NGMS01000006">
    <property type="protein sequence ID" value="OTP22131.1"/>
    <property type="molecule type" value="Genomic_DNA"/>
</dbReference>
<evidence type="ECO:0000256" key="1">
    <source>
        <dbReference type="ARBA" id="ARBA00022801"/>
    </source>
</evidence>
<dbReference type="Gene3D" id="2.40.260.10">
    <property type="entry name" value="Sortase"/>
    <property type="match status" value="1"/>
</dbReference>
<dbReference type="Pfam" id="PF04203">
    <property type="entry name" value="Sortase"/>
    <property type="match status" value="1"/>
</dbReference>
<evidence type="ECO:0000256" key="2">
    <source>
        <dbReference type="SAM" id="Phobius"/>
    </source>
</evidence>
<dbReference type="GO" id="GO:0016787">
    <property type="term" value="F:hydrolase activity"/>
    <property type="evidence" value="ECO:0007669"/>
    <property type="project" value="UniProtKB-KW"/>
</dbReference>
<keyword evidence="1" id="KW-0378">Hydrolase</keyword>
<dbReference type="InterPro" id="IPR005754">
    <property type="entry name" value="Sortase"/>
</dbReference>
<reference evidence="4 5" key="1">
    <citation type="submission" date="2017-05" db="EMBL/GenBank/DDBJ databases">
        <title>The Genome Sequence of Enterococcus mundtii 6B1_DIV0119.</title>
        <authorList>
            <consortium name="The Broad Institute Genomics Platform"/>
            <consortium name="The Broad Institute Genomic Center for Infectious Diseases"/>
            <person name="Earl A."/>
            <person name="Manson A."/>
            <person name="Schwartman J."/>
            <person name="Gilmore M."/>
            <person name="Abouelleil A."/>
            <person name="Cao P."/>
            <person name="Chapman S."/>
            <person name="Cusick C."/>
            <person name="Shea T."/>
            <person name="Young S."/>
            <person name="Neafsey D."/>
            <person name="Nusbaum C."/>
            <person name="Birren B."/>
        </authorList>
    </citation>
    <scope>NUCLEOTIDE SEQUENCE [LARGE SCALE GENOMIC DNA]</scope>
    <source>
        <strain evidence="4 5">6B1_DIV0119</strain>
    </source>
</reference>
<dbReference type="Proteomes" id="UP000195024">
    <property type="component" value="Unassembled WGS sequence"/>
</dbReference>
<keyword evidence="2" id="KW-0472">Membrane</keyword>
<accession>A0A242KLX0</accession>
<dbReference type="RefSeq" id="WP_086335602.1">
    <property type="nucleotide sequence ID" value="NZ_NGMS01000006.1"/>
</dbReference>
<comment type="caution">
    <text evidence="4">The sequence shown here is derived from an EMBL/GenBank/DDBJ whole genome shotgun (WGS) entry which is preliminary data.</text>
</comment>
<keyword evidence="2" id="KW-0812">Transmembrane</keyword>
<dbReference type="SUPFAM" id="SSF63817">
    <property type="entry name" value="Sortase"/>
    <property type="match status" value="1"/>
</dbReference>
<gene>
    <name evidence="4" type="ORF">A5802_003136</name>
    <name evidence="3" type="ORF">A5802_003225</name>
</gene>
<sequence>MNKNSKNVWNTYLGVIIVFIAFSYLAYQGHQKDKIAKTVDDVTQSIHIQNDAKTYQDNLTGLTDISISQLMANQKQALENNLKGEIVGKIVFSSTGFALPIFQGANSETLSLGVASTYYPGSKMGIGNYVLAGYNVKTPSVLLSDANELSEGEKIVLIDSINKYQYEVSEIGQISDYKQVGKSKEDSPFLSLPKEGEKPLLTLLDFQANNINKCDVIQCELVNVERID</sequence>
<feature type="transmembrane region" description="Helical" evidence="2">
    <location>
        <begin position="7"/>
        <end position="27"/>
    </location>
</feature>
<evidence type="ECO:0000313" key="5">
    <source>
        <dbReference type="Proteomes" id="UP000195024"/>
    </source>
</evidence>
<evidence type="ECO:0000313" key="3">
    <source>
        <dbReference type="EMBL" id="OTP19997.1"/>
    </source>
</evidence>
<dbReference type="AlphaFoldDB" id="A0A242KLX0"/>
<organism evidence="4 5">
    <name type="scientific">Enterococcus mundtii</name>
    <dbReference type="NCBI Taxonomy" id="53346"/>
    <lineage>
        <taxon>Bacteria</taxon>
        <taxon>Bacillati</taxon>
        <taxon>Bacillota</taxon>
        <taxon>Bacilli</taxon>
        <taxon>Lactobacillales</taxon>
        <taxon>Enterococcaceae</taxon>
        <taxon>Enterococcus</taxon>
    </lineage>
</organism>
<dbReference type="InterPro" id="IPR023365">
    <property type="entry name" value="Sortase_dom-sf"/>
</dbReference>
<evidence type="ECO:0000313" key="4">
    <source>
        <dbReference type="EMBL" id="OTP22131.1"/>
    </source>
</evidence>
<keyword evidence="2" id="KW-1133">Transmembrane helix</keyword>
<proteinExistence type="predicted"/>
<name>A0A242KLX0_ENTMU</name>